<dbReference type="InterPro" id="IPR006189">
    <property type="entry name" value="CHASE_dom"/>
</dbReference>
<feature type="domain" description="EAL" evidence="13">
    <location>
        <begin position="742"/>
        <end position="995"/>
    </location>
</feature>
<evidence type="ECO:0000256" key="6">
    <source>
        <dbReference type="ARBA" id="ARBA00022989"/>
    </source>
</evidence>
<dbReference type="Gene3D" id="3.30.70.270">
    <property type="match status" value="1"/>
</dbReference>
<dbReference type="GO" id="GO:0007165">
    <property type="term" value="P:signal transduction"/>
    <property type="evidence" value="ECO:0007669"/>
    <property type="project" value="UniProtKB-ARBA"/>
</dbReference>
<sequence length="1000" mass="113459">MRGHDASHYYDRPSGHGANAILIPTSISSRFSLSGHYRRKYWLYGALGMVIILMLLGSMEYTRHHSELEQQRVQISKRLGHSMTQVNDQISQYLNIAQGVGAYWLMHPQLTQQEYGAFTHQLLQNSKVIRHIAASRNQVIEYVYPLKGNEQVIGLNIARLPEQRQALLKAQESHSTVIDGPIALVQGGQALIARHPVFSPDSGQFWGTVSLVLHYDTLLEQALAETRSELRLSIRVDNDAPHSAQIYGTAIPPEQSPITASLAVGDTSWQFSAVPRKGWQSYQPFVLLWLSGLLTVFIWWRLAYTHLLRHQLTDQHRADQYRQAKRFEQMFYQHSAIMLTIDADSGEILSANNSAEAFYGYSESELRSMNIARLNNLPEEEVSRRRKQALTGQVNCFVFPHRLANGDIRNVEIHSSPVHVDDKAILLSIIHDVTERVEQEQKLKLDAKVFDNSQEAIMITDADQCILAINPAFCRITGYHEEEAIGATPTLLNSGRHGPEFYREMYQSLDTYGHWRGEIWNRRKDGTVYPELLSISSVLANDGQVTHYVAVFSDITSQKQSEEKLEQLAHYDLLTGLPNRLLLKSRMQHAIESANRNQAHLAALFLDLDQFKYVNDSMGHASGDILLQEVAQVLSHRIRTSDTLARLGGDEFVVLLEDIHSPEDATTVAADLINALNRPFRLNEHKSAHIGVSIGISLYPEDADSGDQLLAHADAAMYRAKSLGRNTYAFYTQSITRQSQHKQRIYGELKDALEQDQLRLYYQPQVELATGRVTSVEALIRWQHPQQGLLTPNHFIPVAEERGLIHKVTLWVIEAACRQLADWQSQGMEVDIAVNVSPRDFAIDDFYDQVEQLLKQYQVEPKRMHLELTENTLLNQPRQIIETLERFRALGVQLAIDDFGTGYASLAYLRSLPVDKLKIDRSFVNDISAAAHDTTIVRAVIGLSKAFSLTVVAEGVETEIQQDMLRELGCDVGQGYFYNKPLSESDFREWLTQWQQRERG</sequence>
<dbReference type="SUPFAM" id="SSF55073">
    <property type="entry name" value="Nucleotide cyclase"/>
    <property type="match status" value="1"/>
</dbReference>
<feature type="domain" description="GGDEF" evidence="14">
    <location>
        <begin position="599"/>
        <end position="733"/>
    </location>
</feature>
<gene>
    <name evidence="15" type="ORF">HMF8227_01072</name>
</gene>
<dbReference type="InterPro" id="IPR035965">
    <property type="entry name" value="PAS-like_dom_sf"/>
</dbReference>
<dbReference type="InterPro" id="IPR035919">
    <property type="entry name" value="EAL_sf"/>
</dbReference>
<evidence type="ECO:0000256" key="1">
    <source>
        <dbReference type="ARBA" id="ARBA00001946"/>
    </source>
</evidence>
<dbReference type="SMART" id="SM00267">
    <property type="entry name" value="GGDEF"/>
    <property type="match status" value="1"/>
</dbReference>
<dbReference type="SMART" id="SM00091">
    <property type="entry name" value="PAS"/>
    <property type="match status" value="2"/>
</dbReference>
<feature type="transmembrane region" description="Helical" evidence="9">
    <location>
        <begin position="41"/>
        <end position="62"/>
    </location>
</feature>
<evidence type="ECO:0000256" key="3">
    <source>
        <dbReference type="ARBA" id="ARBA00012282"/>
    </source>
</evidence>
<dbReference type="InterPro" id="IPR042240">
    <property type="entry name" value="CHASE_sf"/>
</dbReference>
<evidence type="ECO:0000259" key="14">
    <source>
        <dbReference type="PROSITE" id="PS50887"/>
    </source>
</evidence>
<dbReference type="FunFam" id="3.20.20.450:FF:000001">
    <property type="entry name" value="Cyclic di-GMP phosphodiesterase yahA"/>
    <property type="match status" value="1"/>
</dbReference>
<dbReference type="SMART" id="SM01079">
    <property type="entry name" value="CHASE"/>
    <property type="match status" value="1"/>
</dbReference>
<dbReference type="PANTHER" id="PTHR44757">
    <property type="entry name" value="DIGUANYLATE CYCLASE DGCP"/>
    <property type="match status" value="1"/>
</dbReference>
<keyword evidence="6 9" id="KW-1133">Transmembrane helix</keyword>
<dbReference type="Pfam" id="PF00563">
    <property type="entry name" value="EAL"/>
    <property type="match status" value="1"/>
</dbReference>
<evidence type="ECO:0000259" key="10">
    <source>
        <dbReference type="PROSITE" id="PS50112"/>
    </source>
</evidence>
<evidence type="ECO:0000313" key="16">
    <source>
        <dbReference type="Proteomes" id="UP000245728"/>
    </source>
</evidence>
<dbReference type="NCBIfam" id="TIGR00229">
    <property type="entry name" value="sensory_box"/>
    <property type="match status" value="2"/>
</dbReference>
<feature type="domain" description="PAS" evidence="10">
    <location>
        <begin position="323"/>
        <end position="393"/>
    </location>
</feature>
<comment type="subcellular location">
    <subcellularLocation>
        <location evidence="2">Membrane</location>
    </subcellularLocation>
</comment>
<keyword evidence="7 9" id="KW-0472">Membrane</keyword>
<dbReference type="SUPFAM" id="SSF55785">
    <property type="entry name" value="PYP-like sensor domain (PAS domain)"/>
    <property type="match status" value="2"/>
</dbReference>
<dbReference type="Pfam" id="PF13426">
    <property type="entry name" value="PAS_9"/>
    <property type="match status" value="2"/>
</dbReference>
<evidence type="ECO:0000256" key="4">
    <source>
        <dbReference type="ARBA" id="ARBA00022636"/>
    </source>
</evidence>
<evidence type="ECO:0000259" key="11">
    <source>
        <dbReference type="PROSITE" id="PS50113"/>
    </source>
</evidence>
<dbReference type="PROSITE" id="PS50112">
    <property type="entry name" value="PAS"/>
    <property type="match status" value="2"/>
</dbReference>
<dbReference type="SUPFAM" id="SSF141868">
    <property type="entry name" value="EAL domain-like"/>
    <property type="match status" value="1"/>
</dbReference>
<dbReference type="PROSITE" id="PS50883">
    <property type="entry name" value="EAL"/>
    <property type="match status" value="1"/>
</dbReference>
<dbReference type="GO" id="GO:0016020">
    <property type="term" value="C:membrane"/>
    <property type="evidence" value="ECO:0007669"/>
    <property type="project" value="UniProtKB-SubCell"/>
</dbReference>
<dbReference type="SMART" id="SM00052">
    <property type="entry name" value="EAL"/>
    <property type="match status" value="1"/>
</dbReference>
<dbReference type="InterPro" id="IPR000700">
    <property type="entry name" value="PAS-assoc_C"/>
</dbReference>
<comment type="cofactor">
    <cofactor evidence="1">
        <name>Mg(2+)</name>
        <dbReference type="ChEBI" id="CHEBI:18420"/>
    </cofactor>
</comment>
<dbReference type="AlphaFoldDB" id="A0A2S2E1T9"/>
<feature type="transmembrane region" description="Helical" evidence="9">
    <location>
        <begin position="285"/>
        <end position="302"/>
    </location>
</feature>
<dbReference type="Pfam" id="PF00990">
    <property type="entry name" value="GGDEF"/>
    <property type="match status" value="1"/>
</dbReference>
<name>A0A2S2E1T9_9ALTE</name>
<dbReference type="EC" id="3.1.4.52" evidence="3"/>
<evidence type="ECO:0000259" key="12">
    <source>
        <dbReference type="PROSITE" id="PS50839"/>
    </source>
</evidence>
<dbReference type="SMART" id="SM00086">
    <property type="entry name" value="PAC"/>
    <property type="match status" value="2"/>
</dbReference>
<dbReference type="InterPro" id="IPR052155">
    <property type="entry name" value="Biofilm_reg_signaling"/>
</dbReference>
<evidence type="ECO:0000256" key="9">
    <source>
        <dbReference type="SAM" id="Phobius"/>
    </source>
</evidence>
<keyword evidence="15" id="KW-0808">Transferase</keyword>
<dbReference type="GO" id="GO:0016740">
    <property type="term" value="F:transferase activity"/>
    <property type="evidence" value="ECO:0007669"/>
    <property type="project" value="UniProtKB-KW"/>
</dbReference>
<dbReference type="InterPro" id="IPR029787">
    <property type="entry name" value="Nucleotide_cyclase"/>
</dbReference>
<dbReference type="InterPro" id="IPR043128">
    <property type="entry name" value="Rev_trsase/Diguanyl_cyclase"/>
</dbReference>
<feature type="domain" description="PAS" evidence="10">
    <location>
        <begin position="448"/>
        <end position="486"/>
    </location>
</feature>
<evidence type="ECO:0000256" key="2">
    <source>
        <dbReference type="ARBA" id="ARBA00004370"/>
    </source>
</evidence>
<dbReference type="Gene3D" id="3.20.20.450">
    <property type="entry name" value="EAL domain"/>
    <property type="match status" value="1"/>
</dbReference>
<feature type="domain" description="CHASE" evidence="12">
    <location>
        <begin position="139"/>
        <end position="225"/>
    </location>
</feature>
<dbReference type="PANTHER" id="PTHR44757:SF2">
    <property type="entry name" value="BIOFILM ARCHITECTURE MAINTENANCE PROTEIN MBAA"/>
    <property type="match status" value="1"/>
</dbReference>
<dbReference type="CDD" id="cd00130">
    <property type="entry name" value="PAS"/>
    <property type="match status" value="2"/>
</dbReference>
<dbReference type="Gene3D" id="3.30.450.350">
    <property type="entry name" value="CHASE domain"/>
    <property type="match status" value="1"/>
</dbReference>
<dbReference type="Pfam" id="PF03924">
    <property type="entry name" value="CHASE"/>
    <property type="match status" value="1"/>
</dbReference>
<organism evidence="15 16">
    <name type="scientific">Saliniradius amylolyticus</name>
    <dbReference type="NCBI Taxonomy" id="2183582"/>
    <lineage>
        <taxon>Bacteria</taxon>
        <taxon>Pseudomonadati</taxon>
        <taxon>Pseudomonadota</taxon>
        <taxon>Gammaproteobacteria</taxon>
        <taxon>Alteromonadales</taxon>
        <taxon>Alteromonadaceae</taxon>
        <taxon>Saliniradius</taxon>
    </lineage>
</organism>
<dbReference type="FunFam" id="3.30.70.270:FF:000001">
    <property type="entry name" value="Diguanylate cyclase domain protein"/>
    <property type="match status" value="1"/>
</dbReference>
<evidence type="ECO:0000259" key="13">
    <source>
        <dbReference type="PROSITE" id="PS50883"/>
    </source>
</evidence>
<dbReference type="KEGG" id="salh:HMF8227_01072"/>
<evidence type="ECO:0000256" key="7">
    <source>
        <dbReference type="ARBA" id="ARBA00023136"/>
    </source>
</evidence>
<dbReference type="OrthoDB" id="6597954at2"/>
<evidence type="ECO:0000313" key="15">
    <source>
        <dbReference type="EMBL" id="AWL11559.1"/>
    </source>
</evidence>
<dbReference type="InterPro" id="IPR000014">
    <property type="entry name" value="PAS"/>
</dbReference>
<dbReference type="PROSITE" id="PS50887">
    <property type="entry name" value="GGDEF"/>
    <property type="match status" value="1"/>
</dbReference>
<feature type="domain" description="PAC" evidence="11">
    <location>
        <begin position="515"/>
        <end position="567"/>
    </location>
</feature>
<dbReference type="Gene3D" id="3.30.450.20">
    <property type="entry name" value="PAS domain"/>
    <property type="match status" value="2"/>
</dbReference>
<dbReference type="GO" id="GO:0071732">
    <property type="term" value="P:cellular response to nitric oxide"/>
    <property type="evidence" value="ECO:0007669"/>
    <property type="project" value="UniProtKB-ARBA"/>
</dbReference>
<dbReference type="PROSITE" id="PS50839">
    <property type="entry name" value="CHASE"/>
    <property type="match status" value="1"/>
</dbReference>
<proteinExistence type="predicted"/>
<keyword evidence="16" id="KW-1185">Reference proteome</keyword>
<dbReference type="PROSITE" id="PS50113">
    <property type="entry name" value="PAC"/>
    <property type="match status" value="1"/>
</dbReference>
<dbReference type="CDD" id="cd01949">
    <property type="entry name" value="GGDEF"/>
    <property type="match status" value="1"/>
</dbReference>
<dbReference type="Proteomes" id="UP000245728">
    <property type="component" value="Chromosome"/>
</dbReference>
<dbReference type="CDD" id="cd01948">
    <property type="entry name" value="EAL"/>
    <property type="match status" value="1"/>
</dbReference>
<evidence type="ECO:0000256" key="8">
    <source>
        <dbReference type="ARBA" id="ARBA00051114"/>
    </source>
</evidence>
<dbReference type="EMBL" id="CP029347">
    <property type="protein sequence ID" value="AWL11559.1"/>
    <property type="molecule type" value="Genomic_DNA"/>
</dbReference>
<protein>
    <recommendedName>
        <fullName evidence="3">cyclic-guanylate-specific phosphodiesterase</fullName>
        <ecNumber evidence="3">3.1.4.52</ecNumber>
    </recommendedName>
</protein>
<dbReference type="NCBIfam" id="TIGR00254">
    <property type="entry name" value="GGDEF"/>
    <property type="match status" value="1"/>
</dbReference>
<keyword evidence="5 9" id="KW-0812">Transmembrane</keyword>
<comment type="catalytic activity">
    <reaction evidence="8">
        <text>3',3'-c-di-GMP + H2O = 5'-phosphoguanylyl(3'-&gt;5')guanosine + H(+)</text>
        <dbReference type="Rhea" id="RHEA:24902"/>
        <dbReference type="ChEBI" id="CHEBI:15377"/>
        <dbReference type="ChEBI" id="CHEBI:15378"/>
        <dbReference type="ChEBI" id="CHEBI:58754"/>
        <dbReference type="ChEBI" id="CHEBI:58805"/>
        <dbReference type="EC" id="3.1.4.52"/>
    </reaction>
    <physiologicalReaction direction="left-to-right" evidence="8">
        <dbReference type="Rhea" id="RHEA:24903"/>
    </physiologicalReaction>
</comment>
<evidence type="ECO:0000256" key="5">
    <source>
        <dbReference type="ARBA" id="ARBA00022692"/>
    </source>
</evidence>
<dbReference type="GO" id="GO:0071111">
    <property type="term" value="F:cyclic-guanylate-specific phosphodiesterase activity"/>
    <property type="evidence" value="ECO:0007669"/>
    <property type="project" value="UniProtKB-EC"/>
</dbReference>
<reference evidence="15 16" key="1">
    <citation type="submission" date="2018-05" db="EMBL/GenBank/DDBJ databases">
        <title>Salinimonas sp. HMF8227 Genome sequencing and assembly.</title>
        <authorList>
            <person name="Kang H."/>
            <person name="Kang J."/>
            <person name="Cha I."/>
            <person name="Kim H."/>
            <person name="Joh K."/>
        </authorList>
    </citation>
    <scope>NUCLEOTIDE SEQUENCE [LARGE SCALE GENOMIC DNA]</scope>
    <source>
        <strain evidence="15 16">HMF8227</strain>
    </source>
</reference>
<dbReference type="InterPro" id="IPR000160">
    <property type="entry name" value="GGDEF_dom"/>
</dbReference>
<dbReference type="InterPro" id="IPR001633">
    <property type="entry name" value="EAL_dom"/>
</dbReference>
<accession>A0A2S2E1T9</accession>
<dbReference type="InterPro" id="IPR001610">
    <property type="entry name" value="PAC"/>
</dbReference>
<keyword evidence="4" id="KW-0973">c-di-GMP</keyword>